<dbReference type="PANTHER" id="PTHR36453">
    <property type="entry name" value="SECRETED PROTEIN-RELATED"/>
    <property type="match status" value="1"/>
</dbReference>
<gene>
    <name evidence="2" type="ORF">N1027_05720</name>
</gene>
<comment type="caution">
    <text evidence="2">The sequence shown here is derived from an EMBL/GenBank/DDBJ whole genome shotgun (WGS) entry which is preliminary data.</text>
</comment>
<dbReference type="Gene3D" id="2.160.20.10">
    <property type="entry name" value="Single-stranded right-handed beta-helix, Pectin lyase-like"/>
    <property type="match status" value="1"/>
</dbReference>
<dbReference type="InterPro" id="IPR011050">
    <property type="entry name" value="Pectin_lyase_fold/virulence"/>
</dbReference>
<dbReference type="PANTHER" id="PTHR36453:SF1">
    <property type="entry name" value="RIGHT HANDED BETA HELIX DOMAIN-CONTAINING PROTEIN"/>
    <property type="match status" value="1"/>
</dbReference>
<evidence type="ECO:0000256" key="1">
    <source>
        <dbReference type="SAM" id="SignalP"/>
    </source>
</evidence>
<feature type="signal peptide" evidence="1">
    <location>
        <begin position="1"/>
        <end position="23"/>
    </location>
</feature>
<sequence length="860" mass="92118">MAAGIAGAATLILSGLGASVAQAAPPEKDSVVYASPDGRDQGECQEQHPCSLEYVQGVVQDEAAKAKGDVTVVLADGTYRIDRPLEFRAEDGGRDGHTVRWTAAKGAHPEITGSTQLSGWQQYDEDANIYVADTPAGFETRQLYVDGIAAPRAATSLALTDLTLTPTGMTINNPELAYLADLPDQDRIEFESLGDFTDRYSPVQSIAGDTITMTQPAWDNNTWGWDTVQNSLLADSKWFMANSLGFLDEAEEWYVDPEAGKLYYKPADGVNPEDLDIELPRVETLISVGGTYDAPVSNLEFSGLTFDGTSWLGPSSAEGYVSQQNGGYIKGVYDYRPADAFANCSRGCNPYERTRNTWFQIPSAVQVSAADHITFSGNTFRNLGSSALGIGNDDNAMLTGVGLGASNIDVTGNVFTQVGGHALFVGGIRADAHHPSDPRMTNQDILIENNTISHVAVEYQDTSGILSTYVTRAQIVHNEVRDLAYAIDTGYGWGINDPGGSQEYKNRGYYQYNPLYQTPTTLKENLIAGNLVHDIKADFADSGNIYNLSASPGTIIENNYMYNVSGVGIYLDEGSRYTLSRHNVLGDANPWVFTNAYSAGNGTNDNTLQENWHTGGEQMPNAAARNNRLIDNVKVSGDNWPSGAWDVICAAGVAPKYRTELNVNLGGIDPRCPTDVTKPQVTLVAPTAAGPFKELTVQVDATDDFGLDKIVANIYQGSTLVKSTQTAVGGAKTGTHSATVTLPEGDYTIKYNAQDTSGLISQTSTFAFTIDTTAPTVTVKNGANETVGSDGTYSLVSFKLNDAGKIDKLTLNGVEKDLTNNAWSDLNYVKPGAFGAVAGLNTLVVYDVAGNTTTLTFTVN</sequence>
<accession>A0ABT2GPW6</accession>
<dbReference type="InterPro" id="IPR006626">
    <property type="entry name" value="PbH1"/>
</dbReference>
<keyword evidence="3" id="KW-1185">Reference proteome</keyword>
<name>A0ABT2GPW6_9MICO</name>
<keyword evidence="1" id="KW-0732">Signal</keyword>
<dbReference type="RefSeq" id="WP_259506052.1">
    <property type="nucleotide sequence ID" value="NZ_JANLCM010000001.1"/>
</dbReference>
<proteinExistence type="predicted"/>
<dbReference type="EMBL" id="JANLCM010000001">
    <property type="protein sequence ID" value="MCS5717632.1"/>
    <property type="molecule type" value="Genomic_DNA"/>
</dbReference>
<reference evidence="2" key="1">
    <citation type="submission" date="2022-08" db="EMBL/GenBank/DDBJ databases">
        <authorList>
            <person name="Deng Y."/>
            <person name="Han X.-F."/>
            <person name="Zhang Y.-Q."/>
        </authorList>
    </citation>
    <scope>NUCLEOTIDE SEQUENCE</scope>
    <source>
        <strain evidence="2">CPCC 205763</strain>
    </source>
</reference>
<evidence type="ECO:0000313" key="3">
    <source>
        <dbReference type="Proteomes" id="UP001165584"/>
    </source>
</evidence>
<protein>
    <submittedName>
        <fullName evidence="2">Right-handed parallel beta-helix repeat-containing protein</fullName>
    </submittedName>
</protein>
<dbReference type="InterPro" id="IPR013783">
    <property type="entry name" value="Ig-like_fold"/>
</dbReference>
<feature type="chain" id="PRO_5046074631" evidence="1">
    <location>
        <begin position="24"/>
        <end position="860"/>
    </location>
</feature>
<dbReference type="SMART" id="SM00710">
    <property type="entry name" value="PbH1"/>
    <property type="match status" value="5"/>
</dbReference>
<dbReference type="InterPro" id="IPR012334">
    <property type="entry name" value="Pectin_lyas_fold"/>
</dbReference>
<dbReference type="Proteomes" id="UP001165584">
    <property type="component" value="Unassembled WGS sequence"/>
</dbReference>
<organism evidence="2 3">
    <name type="scientific">Herbiconiux aconitum</name>
    <dbReference type="NCBI Taxonomy" id="2970913"/>
    <lineage>
        <taxon>Bacteria</taxon>
        <taxon>Bacillati</taxon>
        <taxon>Actinomycetota</taxon>
        <taxon>Actinomycetes</taxon>
        <taxon>Micrococcales</taxon>
        <taxon>Microbacteriaceae</taxon>
        <taxon>Herbiconiux</taxon>
    </lineage>
</organism>
<evidence type="ECO:0000313" key="2">
    <source>
        <dbReference type="EMBL" id="MCS5717632.1"/>
    </source>
</evidence>
<dbReference type="SUPFAM" id="SSF51126">
    <property type="entry name" value="Pectin lyase-like"/>
    <property type="match status" value="1"/>
</dbReference>
<dbReference type="Gene3D" id="2.60.40.10">
    <property type="entry name" value="Immunoglobulins"/>
    <property type="match status" value="1"/>
</dbReference>